<evidence type="ECO:0000313" key="2">
    <source>
        <dbReference type="EMBL" id="KAG0722590.1"/>
    </source>
</evidence>
<accession>A0A8J4Y7H8</accession>
<name>A0A8J4Y7H8_CHIOP</name>
<keyword evidence="3" id="KW-1185">Reference proteome</keyword>
<dbReference type="Proteomes" id="UP000770661">
    <property type="component" value="Unassembled WGS sequence"/>
</dbReference>
<evidence type="ECO:0000256" key="1">
    <source>
        <dbReference type="SAM" id="MobiDB-lite"/>
    </source>
</evidence>
<feature type="region of interest" description="Disordered" evidence="1">
    <location>
        <begin position="32"/>
        <end position="51"/>
    </location>
</feature>
<evidence type="ECO:0000313" key="3">
    <source>
        <dbReference type="Proteomes" id="UP000770661"/>
    </source>
</evidence>
<sequence length="107" mass="11374">MTDNVRGRGECVDLLTSLANVCRNDAGMLVTPLEDGTAGQEPGAEDPPGRDKASEFTCWLLAELSRCTAPRWCARPNGTLQAHTCASSTPSTLVFCGDEGPNFEGWA</sequence>
<proteinExistence type="predicted"/>
<gene>
    <name evidence="2" type="ORF">GWK47_044210</name>
</gene>
<protein>
    <submittedName>
        <fullName evidence="2">Uncharacterized protein</fullName>
    </submittedName>
</protein>
<dbReference type="EMBL" id="JACEEZ010009304">
    <property type="protein sequence ID" value="KAG0722590.1"/>
    <property type="molecule type" value="Genomic_DNA"/>
</dbReference>
<comment type="caution">
    <text evidence="2">The sequence shown here is derived from an EMBL/GenBank/DDBJ whole genome shotgun (WGS) entry which is preliminary data.</text>
</comment>
<organism evidence="2 3">
    <name type="scientific">Chionoecetes opilio</name>
    <name type="common">Atlantic snow crab</name>
    <name type="synonym">Cancer opilio</name>
    <dbReference type="NCBI Taxonomy" id="41210"/>
    <lineage>
        <taxon>Eukaryota</taxon>
        <taxon>Metazoa</taxon>
        <taxon>Ecdysozoa</taxon>
        <taxon>Arthropoda</taxon>
        <taxon>Crustacea</taxon>
        <taxon>Multicrustacea</taxon>
        <taxon>Malacostraca</taxon>
        <taxon>Eumalacostraca</taxon>
        <taxon>Eucarida</taxon>
        <taxon>Decapoda</taxon>
        <taxon>Pleocyemata</taxon>
        <taxon>Brachyura</taxon>
        <taxon>Eubrachyura</taxon>
        <taxon>Majoidea</taxon>
        <taxon>Majidae</taxon>
        <taxon>Chionoecetes</taxon>
    </lineage>
</organism>
<dbReference type="AlphaFoldDB" id="A0A8J4Y7H8"/>
<reference evidence="2" key="1">
    <citation type="submission" date="2020-07" db="EMBL/GenBank/DDBJ databases">
        <title>The High-quality genome of the commercially important snow crab, Chionoecetes opilio.</title>
        <authorList>
            <person name="Jeong J.-H."/>
            <person name="Ryu S."/>
        </authorList>
    </citation>
    <scope>NUCLEOTIDE SEQUENCE</scope>
    <source>
        <strain evidence="2">MADBK_172401_WGS</strain>
        <tissue evidence="2">Digestive gland</tissue>
    </source>
</reference>